<evidence type="ECO:0000313" key="2">
    <source>
        <dbReference type="EMBL" id="CAG8605101.1"/>
    </source>
</evidence>
<gene>
    <name evidence="2" type="ORF">POCULU_LOCUS7670</name>
</gene>
<evidence type="ECO:0000256" key="1">
    <source>
        <dbReference type="SAM" id="MobiDB-lite"/>
    </source>
</evidence>
<dbReference type="AlphaFoldDB" id="A0A9N9CL04"/>
<sequence>VDENIDTDEHAGRADEDVDDSESACDNHGDLDEEESVPLLDSER</sequence>
<name>A0A9N9CL04_9GLOM</name>
<reference evidence="2" key="1">
    <citation type="submission" date="2021-06" db="EMBL/GenBank/DDBJ databases">
        <authorList>
            <person name="Kallberg Y."/>
            <person name="Tangrot J."/>
            <person name="Rosling A."/>
        </authorList>
    </citation>
    <scope>NUCLEOTIDE SEQUENCE</scope>
    <source>
        <strain evidence="2">IA702</strain>
    </source>
</reference>
<feature type="non-terminal residue" evidence="2">
    <location>
        <position position="1"/>
    </location>
</feature>
<feature type="region of interest" description="Disordered" evidence="1">
    <location>
        <begin position="1"/>
        <end position="44"/>
    </location>
</feature>
<comment type="caution">
    <text evidence="2">The sequence shown here is derived from an EMBL/GenBank/DDBJ whole genome shotgun (WGS) entry which is preliminary data.</text>
</comment>
<organism evidence="2 3">
    <name type="scientific">Paraglomus occultum</name>
    <dbReference type="NCBI Taxonomy" id="144539"/>
    <lineage>
        <taxon>Eukaryota</taxon>
        <taxon>Fungi</taxon>
        <taxon>Fungi incertae sedis</taxon>
        <taxon>Mucoromycota</taxon>
        <taxon>Glomeromycotina</taxon>
        <taxon>Glomeromycetes</taxon>
        <taxon>Paraglomerales</taxon>
        <taxon>Paraglomeraceae</taxon>
        <taxon>Paraglomus</taxon>
    </lineage>
</organism>
<protein>
    <submittedName>
        <fullName evidence="2">184_t:CDS:1</fullName>
    </submittedName>
</protein>
<dbReference type="EMBL" id="CAJVPJ010001828">
    <property type="protein sequence ID" value="CAG8605101.1"/>
    <property type="molecule type" value="Genomic_DNA"/>
</dbReference>
<evidence type="ECO:0000313" key="3">
    <source>
        <dbReference type="Proteomes" id="UP000789572"/>
    </source>
</evidence>
<accession>A0A9N9CL04</accession>
<proteinExistence type="predicted"/>
<keyword evidence="3" id="KW-1185">Reference proteome</keyword>
<dbReference type="Proteomes" id="UP000789572">
    <property type="component" value="Unassembled WGS sequence"/>
</dbReference>